<dbReference type="Proteomes" id="UP000268162">
    <property type="component" value="Unassembled WGS sequence"/>
</dbReference>
<gene>
    <name evidence="2" type="ORF">BJ085DRAFT_40074</name>
</gene>
<protein>
    <submittedName>
        <fullName evidence="2">Uncharacterized protein</fullName>
    </submittedName>
</protein>
<feature type="region of interest" description="Disordered" evidence="1">
    <location>
        <begin position="631"/>
        <end position="650"/>
    </location>
</feature>
<feature type="region of interest" description="Disordered" evidence="1">
    <location>
        <begin position="967"/>
        <end position="1028"/>
    </location>
</feature>
<evidence type="ECO:0000313" key="3">
    <source>
        <dbReference type="Proteomes" id="UP000268162"/>
    </source>
</evidence>
<feature type="region of interest" description="Disordered" evidence="1">
    <location>
        <begin position="200"/>
        <end position="251"/>
    </location>
</feature>
<reference evidence="3" key="1">
    <citation type="journal article" date="2018" name="Nat. Microbiol.">
        <title>Leveraging single-cell genomics to expand the fungal tree of life.</title>
        <authorList>
            <person name="Ahrendt S.R."/>
            <person name="Quandt C.A."/>
            <person name="Ciobanu D."/>
            <person name="Clum A."/>
            <person name="Salamov A."/>
            <person name="Andreopoulos B."/>
            <person name="Cheng J.F."/>
            <person name="Woyke T."/>
            <person name="Pelin A."/>
            <person name="Henrissat B."/>
            <person name="Reynolds N.K."/>
            <person name="Benny G.L."/>
            <person name="Smith M.E."/>
            <person name="James T.Y."/>
            <person name="Grigoriev I.V."/>
        </authorList>
    </citation>
    <scope>NUCLEOTIDE SEQUENCE [LARGE SCALE GENOMIC DNA]</scope>
    <source>
        <strain evidence="3">RSA 468</strain>
    </source>
</reference>
<feature type="compositionally biased region" description="Low complexity" evidence="1">
    <location>
        <begin position="634"/>
        <end position="650"/>
    </location>
</feature>
<feature type="region of interest" description="Disordered" evidence="1">
    <location>
        <begin position="44"/>
        <end position="70"/>
    </location>
</feature>
<feature type="compositionally biased region" description="Polar residues" evidence="1">
    <location>
        <begin position="805"/>
        <end position="818"/>
    </location>
</feature>
<sequence>MKFRHDEADFLQSNFRYRRFATYMANNKAKRAAAKLTRDLEAKTNSCSAQHPPEEPITITSPSANTGAYQARRPQAHVGLGLKPPRPPRPSECTFSYINRPPQPPVSEQLMSDPNDLLVHHHHYTVLSSDSRLKFKTPPSHSPQVQQVDYLSLPPPNFDNYFSSSRFPSSDSESERPTYQRKSTTSRIIEYTKIRLSLLKRPLRNSAPPDSSSPTVADPHSAVTEPVTPHVKASPVSRSRPHTYHDSDTGRIRLVPPIRRWLSTRLGRSRSPNPTEDDLLDAITRDNTLYNSRASIVPQWTAPSTPPPPSGSDPFIASPSAKSVEVRIGGTPLKVPITQLSGLPTASQVQLIHRQNNWSDSASVVNRDSVIHHPLSARPVPIHVSDTGTTIIHRHDSLLDAASLPVEILHLANGWDSPPLLPIKLLPARSQSGGITPKHHRSRSVMFNEKSISSGRQSANHPMASPVFGPSRSEFATSVVERCSPSGTPPAHSPPNHAPPTPTSRSLESIFNRPTRYLTTPRFQLRSFSLSDCSLNEKKSASEVVPSGKRKLGLAEKLVLPRKSTVNSSVRPWRFPTPRSSKPVNAEGHERATGTLSRSRSFDEMLGFPTKTALLRSSASMITVGTRRATLDMGTTPSGSSTHSTVPSISRQRALTLSNQIKRISTFVTRPRQWILGRRDKTIATQSDPFEEEMEDFTSSSDAQSTQYSLQGNNALRHPYSFMQRKTSYIRQYLDQPPQPPSVIPAQPGEGATSELEEDVPSPRSRFFKSAIMNTRRSRAHAEGQTVTKDRGHSLCLPMGKFPRSSESTSDGSTTKMPSKSDQRHRAKSALSTLNVPKARLPRWLDIRASSPPADKSAQPLPEVEIHSDGIFEADITSPVPSVEGIDSAYQSIDNLLANYPRSSSFTSNRYLLGSSMDGQSVASTTQPQNIRFRRRTREKSIPPWRPMAVFRHDIPEALSSAMSALIPSNSPATDLPPPPNPARASINPKDSPQRTAKLAARTRAQSTQQANTPTQTAGNPLTASSSPYRTSLASHAYRTSQFIPVVLPSYLVPMVGPPQAPLSTHSLPATAMYRPTSPVPRPLSTVSGRNILTPLKSPHSAHALTPPARYHTPVAVLSDSEAEVESNGDSDEIPIADLFNLIGGPKSDDGRRASLWEETNRELISTIEQQAGIRI</sequence>
<feature type="compositionally biased region" description="Polar residues" evidence="1">
    <location>
        <begin position="697"/>
        <end position="706"/>
    </location>
</feature>
<feature type="region of interest" description="Disordered" evidence="1">
    <location>
        <begin position="568"/>
        <end position="598"/>
    </location>
</feature>
<feature type="region of interest" description="Disordered" evidence="1">
    <location>
        <begin position="685"/>
        <end position="706"/>
    </location>
</feature>
<name>A0A4P9ZRG5_9FUNG</name>
<feature type="region of interest" description="Disordered" evidence="1">
    <location>
        <begin position="295"/>
        <end position="318"/>
    </location>
</feature>
<feature type="compositionally biased region" description="Low complexity" evidence="1">
    <location>
        <begin position="1000"/>
        <end position="1011"/>
    </location>
</feature>
<feature type="region of interest" description="Disordered" evidence="1">
    <location>
        <begin position="736"/>
        <end position="762"/>
    </location>
</feature>
<dbReference type="EMBL" id="ML002982">
    <property type="protein sequence ID" value="RKP35030.1"/>
    <property type="molecule type" value="Genomic_DNA"/>
</dbReference>
<feature type="region of interest" description="Disordered" evidence="1">
    <location>
        <begin position="130"/>
        <end position="186"/>
    </location>
</feature>
<feature type="region of interest" description="Disordered" evidence="1">
    <location>
        <begin position="478"/>
        <end position="507"/>
    </location>
</feature>
<evidence type="ECO:0000256" key="1">
    <source>
        <dbReference type="SAM" id="MobiDB-lite"/>
    </source>
</evidence>
<feature type="region of interest" description="Disordered" evidence="1">
    <location>
        <begin position="775"/>
        <end position="833"/>
    </location>
</feature>
<accession>A0A4P9ZRG5</accession>
<proteinExistence type="predicted"/>
<keyword evidence="3" id="KW-1185">Reference proteome</keyword>
<feature type="compositionally biased region" description="Pro residues" evidence="1">
    <location>
        <begin position="487"/>
        <end position="502"/>
    </location>
</feature>
<evidence type="ECO:0000313" key="2">
    <source>
        <dbReference type="EMBL" id="RKP35030.1"/>
    </source>
</evidence>
<organism evidence="2 3">
    <name type="scientific">Dimargaris cristalligena</name>
    <dbReference type="NCBI Taxonomy" id="215637"/>
    <lineage>
        <taxon>Eukaryota</taxon>
        <taxon>Fungi</taxon>
        <taxon>Fungi incertae sedis</taxon>
        <taxon>Zoopagomycota</taxon>
        <taxon>Kickxellomycotina</taxon>
        <taxon>Dimargaritomycetes</taxon>
        <taxon>Dimargaritales</taxon>
        <taxon>Dimargaritaceae</taxon>
        <taxon>Dimargaris</taxon>
    </lineage>
</organism>
<feature type="compositionally biased region" description="Low complexity" evidence="1">
    <location>
        <begin position="162"/>
        <end position="171"/>
    </location>
</feature>
<dbReference type="AlphaFoldDB" id="A0A4P9ZRG5"/>
<feature type="compositionally biased region" description="Polar residues" evidence="1">
    <location>
        <begin position="58"/>
        <end position="68"/>
    </location>
</feature>
<feature type="compositionally biased region" description="Polar residues" evidence="1">
    <location>
        <begin position="1012"/>
        <end position="1028"/>
    </location>
</feature>